<dbReference type="SUPFAM" id="SSF53323">
    <property type="entry name" value="Pyruvate-ferredoxin oxidoreductase, PFOR, domain III"/>
    <property type="match status" value="1"/>
</dbReference>
<dbReference type="FunFam" id="3.40.50.920:FF:000009">
    <property type="entry name" value="2-oxoglutarate ferredoxin oxidoreductase subunit alpha"/>
    <property type="match status" value="1"/>
</dbReference>
<dbReference type="Gene3D" id="3.40.50.920">
    <property type="match status" value="1"/>
</dbReference>
<dbReference type="PANTHER" id="PTHR32154:SF20">
    <property type="entry name" value="2-OXOGLUTARATE OXIDOREDUCTASE SUBUNIT KORA"/>
    <property type="match status" value="1"/>
</dbReference>
<reference evidence="6 7" key="1">
    <citation type="submission" date="2019-03" db="EMBL/GenBank/DDBJ databases">
        <title>Genomic Encyclopedia of Type Strains, Phase IV (KMG-IV): sequencing the most valuable type-strain genomes for metagenomic binning, comparative biology and taxonomic classification.</title>
        <authorList>
            <person name="Goeker M."/>
        </authorList>
    </citation>
    <scope>NUCLEOTIDE SEQUENCE [LARGE SCALE GENOMIC DNA]</scope>
    <source>
        <strain evidence="6 7">DSM 23802</strain>
    </source>
</reference>
<dbReference type="Gene3D" id="3.40.920.10">
    <property type="entry name" value="Pyruvate-ferredoxin oxidoreductase, PFOR, domain III"/>
    <property type="match status" value="1"/>
</dbReference>
<dbReference type="InterPro" id="IPR022367">
    <property type="entry name" value="2-oxoacid/accept_OxRdtase_asu"/>
</dbReference>
<evidence type="ECO:0000256" key="2">
    <source>
        <dbReference type="SAM" id="MobiDB-lite"/>
    </source>
</evidence>
<dbReference type="InterPro" id="IPR050722">
    <property type="entry name" value="Pyruvate:ferred/Flavod_OxRd"/>
</dbReference>
<feature type="compositionally biased region" description="Polar residues" evidence="2">
    <location>
        <begin position="428"/>
        <end position="438"/>
    </location>
</feature>
<feature type="domain" description="Pyruvate flavodoxin/ferredoxin oxidoreductase pyrimidine binding" evidence="4">
    <location>
        <begin position="211"/>
        <end position="452"/>
    </location>
</feature>
<evidence type="ECO:0000259" key="5">
    <source>
        <dbReference type="Pfam" id="PF17147"/>
    </source>
</evidence>
<evidence type="ECO:0000259" key="3">
    <source>
        <dbReference type="Pfam" id="PF01558"/>
    </source>
</evidence>
<dbReference type="SUPFAM" id="SSF52922">
    <property type="entry name" value="TK C-terminal domain-like"/>
    <property type="match status" value="1"/>
</dbReference>
<dbReference type="InterPro" id="IPR002869">
    <property type="entry name" value="Pyrv_flavodox_OxRed_cen"/>
</dbReference>
<dbReference type="GO" id="GO:0006979">
    <property type="term" value="P:response to oxidative stress"/>
    <property type="evidence" value="ECO:0007669"/>
    <property type="project" value="TreeGrafter"/>
</dbReference>
<proteinExistence type="predicted"/>
<dbReference type="SUPFAM" id="SSF52518">
    <property type="entry name" value="Thiamin diphosphate-binding fold (THDP-binding)"/>
    <property type="match status" value="1"/>
</dbReference>
<dbReference type="Gene3D" id="3.40.50.970">
    <property type="match status" value="1"/>
</dbReference>
<dbReference type="InterPro" id="IPR009014">
    <property type="entry name" value="Transketo_C/PFOR_II"/>
</dbReference>
<organism evidence="6 7">
    <name type="scientific">Tepidibacillus fermentans</name>
    <dbReference type="NCBI Taxonomy" id="1281767"/>
    <lineage>
        <taxon>Bacteria</taxon>
        <taxon>Bacillati</taxon>
        <taxon>Bacillota</taxon>
        <taxon>Bacilli</taxon>
        <taxon>Bacillales</taxon>
        <taxon>Bacillaceae</taxon>
        <taxon>Tepidibacillus</taxon>
    </lineage>
</organism>
<sequence>MRNEVVWKVGGQQGEGIDSTGQIFALALARKGYFISSNKHFASRIKGGYTHYQIHVSTEPTYYHGDYTDVLLALDQETIDNNLEVMSKGSIILRDGKEESLESDGKITTLFLPLTEIAESIGGKIVRNMVALGASSALFGLSEDLFDSLIEDKFKKKGEEIVNMNKNAVRAGFDKAKEYLNAGKLAAIQLEKPELEVPRNLMIGNEAVGFGALAAGCRFLSAYPITPASEVMEWLKKELPRVGGTVVQAEDEIAGITMAIGAAYSGVRAMTSTSGPGFSLKTEALGLAGISETPLVIMNTQRGGPGTGLPTKYEQADVNTMINAGHGEIPRIVLAPSTVEEAFYMTAQAFNYAEQYQCPVIIAMDLYLSLFNQTVNKLDFSKININRGKLLFDEEAAKNDERYFLRYEFTQDGISSRTIPGQKGGVHTANSNEHNQTGHIDEDPTNRTNMMKKRLGKLASLIDPGFEATGNKEADVLLVGFGSTYGVIQEAKKSLEKRGINVTHVHVKRLTPFDLSLKDYVLGAKTVIVIENNYTGQLKRLMQMELNTGKELKSITKYDGNPFTLREVMEQIDNILAEEVR</sequence>
<protein>
    <submittedName>
        <fullName evidence="6">2-oxoglutarate ferredoxin oxidoreductase subunit alpha</fullName>
    </submittedName>
</protein>
<dbReference type="InterPro" id="IPR019752">
    <property type="entry name" value="Pyrv/ketoisovalerate_OxRed_cat"/>
</dbReference>
<dbReference type="InterPro" id="IPR033412">
    <property type="entry name" value="PFOR_II"/>
</dbReference>
<comment type="caution">
    <text evidence="6">The sequence shown here is derived from an EMBL/GenBank/DDBJ whole genome shotgun (WGS) entry which is preliminary data.</text>
</comment>
<evidence type="ECO:0000259" key="4">
    <source>
        <dbReference type="Pfam" id="PF01855"/>
    </source>
</evidence>
<dbReference type="PANTHER" id="PTHR32154">
    <property type="entry name" value="PYRUVATE-FLAVODOXIN OXIDOREDUCTASE-RELATED"/>
    <property type="match status" value="1"/>
</dbReference>
<dbReference type="Proteomes" id="UP000295788">
    <property type="component" value="Unassembled WGS sequence"/>
</dbReference>
<keyword evidence="7" id="KW-1185">Reference proteome</keyword>
<dbReference type="Pfam" id="PF01558">
    <property type="entry name" value="POR"/>
    <property type="match status" value="1"/>
</dbReference>
<feature type="region of interest" description="Disordered" evidence="2">
    <location>
        <begin position="418"/>
        <end position="447"/>
    </location>
</feature>
<dbReference type="Pfam" id="PF17147">
    <property type="entry name" value="PFOR_II"/>
    <property type="match status" value="1"/>
</dbReference>
<evidence type="ECO:0000313" key="6">
    <source>
        <dbReference type="EMBL" id="TCS83205.1"/>
    </source>
</evidence>
<dbReference type="Pfam" id="PF01855">
    <property type="entry name" value="POR_N"/>
    <property type="match status" value="1"/>
</dbReference>
<gene>
    <name evidence="6" type="ORF">EDD72_106134</name>
</gene>
<evidence type="ECO:0000256" key="1">
    <source>
        <dbReference type="ARBA" id="ARBA00023002"/>
    </source>
</evidence>
<keyword evidence="1" id="KW-0560">Oxidoreductase</keyword>
<dbReference type="FunFam" id="3.40.50.970:FF:000022">
    <property type="entry name" value="2-oxoglutarate ferredoxin oxidoreductase alpha subunit"/>
    <property type="match status" value="1"/>
</dbReference>
<dbReference type="AlphaFoldDB" id="A0A4R3KI81"/>
<dbReference type="EMBL" id="SMAB01000006">
    <property type="protein sequence ID" value="TCS83205.1"/>
    <property type="molecule type" value="Genomic_DNA"/>
</dbReference>
<dbReference type="InterPro" id="IPR002880">
    <property type="entry name" value="Pyrv_Fd/Flavodoxin_OxRdtase_N"/>
</dbReference>
<dbReference type="OrthoDB" id="9794954at2"/>
<dbReference type="InterPro" id="IPR029061">
    <property type="entry name" value="THDP-binding"/>
</dbReference>
<feature type="domain" description="Pyruvate:ferredoxin oxidoreductase core" evidence="5">
    <location>
        <begin position="474"/>
        <end position="568"/>
    </location>
</feature>
<dbReference type="GO" id="GO:0016903">
    <property type="term" value="F:oxidoreductase activity, acting on the aldehyde or oxo group of donors"/>
    <property type="evidence" value="ECO:0007669"/>
    <property type="project" value="InterPro"/>
</dbReference>
<dbReference type="RefSeq" id="WP_132768207.1">
    <property type="nucleotide sequence ID" value="NZ_SMAB01000006.1"/>
</dbReference>
<dbReference type="CDD" id="cd07034">
    <property type="entry name" value="TPP_PYR_PFOR_IOR-alpha_like"/>
    <property type="match status" value="1"/>
</dbReference>
<accession>A0A4R3KI81</accession>
<evidence type="ECO:0000313" key="7">
    <source>
        <dbReference type="Proteomes" id="UP000295788"/>
    </source>
</evidence>
<feature type="domain" description="Pyruvate/ketoisovalerate oxidoreductase catalytic" evidence="3">
    <location>
        <begin position="14"/>
        <end position="174"/>
    </location>
</feature>
<name>A0A4R3KI81_9BACI</name>
<dbReference type="NCBIfam" id="TIGR03710">
    <property type="entry name" value="OAFO_sf"/>
    <property type="match status" value="1"/>
</dbReference>